<dbReference type="RefSeq" id="WP_394848491.1">
    <property type="nucleotide sequence ID" value="NZ_CP089982.1"/>
</dbReference>
<evidence type="ECO:0000256" key="1">
    <source>
        <dbReference type="ARBA" id="ARBA00023015"/>
    </source>
</evidence>
<accession>A0ABZ2KGS4</accession>
<sequence length="120" mass="13358">MSRAREGAVADVFFALGDETRISLVRKLCADGASSATTLSTGEKVTRQAIVKHLQVLEGAGLVTHEKRGREVLYLIETRRLDEARLFLDSVSAAWDRAIDRLRIMVEDDETPPPRKPRSP</sequence>
<dbReference type="PANTHER" id="PTHR33154:SF33">
    <property type="entry name" value="TRANSCRIPTIONAL REPRESSOR SDPR"/>
    <property type="match status" value="1"/>
</dbReference>
<dbReference type="NCBIfam" id="NF033788">
    <property type="entry name" value="HTH_metalloreg"/>
    <property type="match status" value="1"/>
</dbReference>
<evidence type="ECO:0000259" key="4">
    <source>
        <dbReference type="PROSITE" id="PS50987"/>
    </source>
</evidence>
<dbReference type="Proteomes" id="UP001379533">
    <property type="component" value="Chromosome"/>
</dbReference>
<keyword evidence="3" id="KW-0804">Transcription</keyword>
<evidence type="ECO:0000313" key="5">
    <source>
        <dbReference type="EMBL" id="WXA97872.1"/>
    </source>
</evidence>
<dbReference type="CDD" id="cd00090">
    <property type="entry name" value="HTH_ARSR"/>
    <property type="match status" value="1"/>
</dbReference>
<dbReference type="InterPro" id="IPR011991">
    <property type="entry name" value="ArsR-like_HTH"/>
</dbReference>
<feature type="domain" description="HTH arsR-type" evidence="4">
    <location>
        <begin position="1"/>
        <end position="98"/>
    </location>
</feature>
<evidence type="ECO:0000256" key="3">
    <source>
        <dbReference type="ARBA" id="ARBA00023163"/>
    </source>
</evidence>
<dbReference type="PANTHER" id="PTHR33154">
    <property type="entry name" value="TRANSCRIPTIONAL REGULATOR, ARSR FAMILY"/>
    <property type="match status" value="1"/>
</dbReference>
<keyword evidence="6" id="KW-1185">Reference proteome</keyword>
<dbReference type="InterPro" id="IPR001845">
    <property type="entry name" value="HTH_ArsR_DNA-bd_dom"/>
</dbReference>
<gene>
    <name evidence="5" type="ORF">LZC95_13645</name>
</gene>
<proteinExistence type="predicted"/>
<protein>
    <submittedName>
        <fullName evidence="5">Metalloregulator ArsR/SmtB family transcription factor</fullName>
    </submittedName>
</protein>
<dbReference type="EMBL" id="CP089982">
    <property type="protein sequence ID" value="WXA97872.1"/>
    <property type="molecule type" value="Genomic_DNA"/>
</dbReference>
<evidence type="ECO:0000313" key="6">
    <source>
        <dbReference type="Proteomes" id="UP001379533"/>
    </source>
</evidence>
<keyword evidence="1" id="KW-0805">Transcription regulation</keyword>
<dbReference type="Pfam" id="PF12840">
    <property type="entry name" value="HTH_20"/>
    <property type="match status" value="1"/>
</dbReference>
<dbReference type="SMART" id="SM00418">
    <property type="entry name" value="HTH_ARSR"/>
    <property type="match status" value="1"/>
</dbReference>
<dbReference type="InterPro" id="IPR051081">
    <property type="entry name" value="HTH_MetalResp_TranReg"/>
</dbReference>
<name>A0ABZ2KGS4_9BACT</name>
<evidence type="ECO:0000256" key="2">
    <source>
        <dbReference type="ARBA" id="ARBA00023125"/>
    </source>
</evidence>
<reference evidence="5 6" key="1">
    <citation type="submission" date="2021-12" db="EMBL/GenBank/DDBJ databases">
        <title>Discovery of the Pendulisporaceae a myxobacterial family with distinct sporulation behavior and unique specialized metabolism.</title>
        <authorList>
            <person name="Garcia R."/>
            <person name="Popoff A."/>
            <person name="Bader C.D."/>
            <person name="Loehr J."/>
            <person name="Walesch S."/>
            <person name="Walt C."/>
            <person name="Boldt J."/>
            <person name="Bunk B."/>
            <person name="Haeckl F.J.F.P.J."/>
            <person name="Gunesch A.P."/>
            <person name="Birkelbach J."/>
            <person name="Nuebel U."/>
            <person name="Pietschmann T."/>
            <person name="Bach T."/>
            <person name="Mueller R."/>
        </authorList>
    </citation>
    <scope>NUCLEOTIDE SEQUENCE [LARGE SCALE GENOMIC DNA]</scope>
    <source>
        <strain evidence="5 6">MSr12523</strain>
    </source>
</reference>
<keyword evidence="2" id="KW-0238">DNA-binding</keyword>
<dbReference type="Gene3D" id="1.10.10.10">
    <property type="entry name" value="Winged helix-like DNA-binding domain superfamily/Winged helix DNA-binding domain"/>
    <property type="match status" value="1"/>
</dbReference>
<dbReference type="InterPro" id="IPR036388">
    <property type="entry name" value="WH-like_DNA-bd_sf"/>
</dbReference>
<dbReference type="SUPFAM" id="SSF46785">
    <property type="entry name" value="Winged helix' DNA-binding domain"/>
    <property type="match status" value="1"/>
</dbReference>
<organism evidence="5 6">
    <name type="scientific">Pendulispora brunnea</name>
    <dbReference type="NCBI Taxonomy" id="2905690"/>
    <lineage>
        <taxon>Bacteria</taxon>
        <taxon>Pseudomonadati</taxon>
        <taxon>Myxococcota</taxon>
        <taxon>Myxococcia</taxon>
        <taxon>Myxococcales</taxon>
        <taxon>Sorangiineae</taxon>
        <taxon>Pendulisporaceae</taxon>
        <taxon>Pendulispora</taxon>
    </lineage>
</organism>
<dbReference type="InterPro" id="IPR036390">
    <property type="entry name" value="WH_DNA-bd_sf"/>
</dbReference>
<dbReference type="PROSITE" id="PS50987">
    <property type="entry name" value="HTH_ARSR_2"/>
    <property type="match status" value="1"/>
</dbReference>
<dbReference type="PRINTS" id="PR00778">
    <property type="entry name" value="HTHARSR"/>
</dbReference>